<feature type="transmembrane region" description="Helical" evidence="7">
    <location>
        <begin position="211"/>
        <end position="232"/>
    </location>
</feature>
<comment type="similarity">
    <text evidence="7">Belongs to the DHHC palmitoyltransferase family.</text>
</comment>
<feature type="region of interest" description="Disordered" evidence="8">
    <location>
        <begin position="263"/>
        <end position="298"/>
    </location>
</feature>
<keyword evidence="4 7" id="KW-1133">Transmembrane helix</keyword>
<feature type="compositionally biased region" description="Polar residues" evidence="8">
    <location>
        <begin position="282"/>
        <end position="298"/>
    </location>
</feature>
<evidence type="ECO:0000256" key="4">
    <source>
        <dbReference type="ARBA" id="ARBA00022989"/>
    </source>
</evidence>
<evidence type="ECO:0000313" key="11">
    <source>
        <dbReference type="Proteomes" id="UP000005238"/>
    </source>
</evidence>
<evidence type="ECO:0000256" key="1">
    <source>
        <dbReference type="ARBA" id="ARBA00004141"/>
    </source>
</evidence>
<organism evidence="10 11">
    <name type="scientific">Phytophthora ramorum</name>
    <name type="common">Sudden oak death agent</name>
    <dbReference type="NCBI Taxonomy" id="164328"/>
    <lineage>
        <taxon>Eukaryota</taxon>
        <taxon>Sar</taxon>
        <taxon>Stramenopiles</taxon>
        <taxon>Oomycota</taxon>
        <taxon>Peronosporomycetes</taxon>
        <taxon>Peronosporales</taxon>
        <taxon>Peronosporaceae</taxon>
        <taxon>Phytophthora</taxon>
    </lineage>
</organism>
<name>H3GXE4_PHYRM</name>
<evidence type="ECO:0000313" key="10">
    <source>
        <dbReference type="EnsemblProtists" id="Phyra82255"/>
    </source>
</evidence>
<feature type="transmembrane region" description="Helical" evidence="7">
    <location>
        <begin position="85"/>
        <end position="106"/>
    </location>
</feature>
<sequence>MVFLVIAPSGIPAPSESMEQSPRADDAPASVLGPQRHNGLERPFSRDQVISWIGHSLSALCFFIGAAGIYLCTGRGGVEEENTNSTITTMTLVAVAVHVVNSILLVTSWRSCETIDPAAAVEDSLPNGWCGVRLNGPRWDNTRYCALCRKAVPGLDHHCTWLQTCIGKANYAQFFTVACTGTVQFVLQVVYAALCLLWLHYHPLDDAGTSGYIVEICLIMCLAISVPCMFMYFVLLGFHLYLMLLGYGTYEWMLRRRKEQRAKQEAKKHKNSTTNDEDAAEISTTSTRESASLDSSHITVTVPEERERELTVL</sequence>
<feature type="domain" description="Palmitoyltransferase DHHC" evidence="9">
    <location>
        <begin position="138"/>
        <end position="253"/>
    </location>
</feature>
<evidence type="ECO:0000259" key="9">
    <source>
        <dbReference type="Pfam" id="PF01529"/>
    </source>
</evidence>
<dbReference type="GO" id="GO:0005794">
    <property type="term" value="C:Golgi apparatus"/>
    <property type="evidence" value="ECO:0000318"/>
    <property type="project" value="GO_Central"/>
</dbReference>
<dbReference type="EMBL" id="DS566066">
    <property type="status" value="NOT_ANNOTATED_CDS"/>
    <property type="molecule type" value="Genomic_DNA"/>
</dbReference>
<evidence type="ECO:0000256" key="5">
    <source>
        <dbReference type="ARBA" id="ARBA00023136"/>
    </source>
</evidence>
<dbReference type="PANTHER" id="PTHR22883:SF203">
    <property type="entry name" value="PALMITOYLTRANSFERASE"/>
    <property type="match status" value="1"/>
</dbReference>
<dbReference type="InParanoid" id="H3GXE4"/>
<comment type="subcellular location">
    <subcellularLocation>
        <location evidence="1">Membrane</location>
        <topology evidence="1">Multi-pass membrane protein</topology>
    </subcellularLocation>
</comment>
<dbReference type="OMA" id="ANYAQFF"/>
<feature type="region of interest" description="Disordered" evidence="8">
    <location>
        <begin position="13"/>
        <end position="37"/>
    </location>
</feature>
<proteinExistence type="inferred from homology"/>
<dbReference type="PROSITE" id="PS50216">
    <property type="entry name" value="DHHC"/>
    <property type="match status" value="1"/>
</dbReference>
<dbReference type="GO" id="GO:0016020">
    <property type="term" value="C:membrane"/>
    <property type="evidence" value="ECO:0007669"/>
    <property type="project" value="UniProtKB-SubCell"/>
</dbReference>
<evidence type="ECO:0000256" key="3">
    <source>
        <dbReference type="ARBA" id="ARBA00022692"/>
    </source>
</evidence>
<dbReference type="EC" id="2.3.1.225" evidence="7"/>
<comment type="domain">
    <text evidence="7">The DHHC domain is required for palmitoyltransferase activity.</text>
</comment>
<feature type="transmembrane region" description="Helical" evidence="7">
    <location>
        <begin position="171"/>
        <end position="199"/>
    </location>
</feature>
<dbReference type="VEuPathDB" id="FungiDB:KRP22_13018"/>
<dbReference type="Pfam" id="PF01529">
    <property type="entry name" value="DHHC"/>
    <property type="match status" value="1"/>
</dbReference>
<keyword evidence="5 7" id="KW-0472">Membrane</keyword>
<comment type="catalytic activity">
    <reaction evidence="7">
        <text>L-cysteinyl-[protein] + hexadecanoyl-CoA = S-hexadecanoyl-L-cysteinyl-[protein] + CoA</text>
        <dbReference type="Rhea" id="RHEA:36683"/>
        <dbReference type="Rhea" id="RHEA-COMP:10131"/>
        <dbReference type="Rhea" id="RHEA-COMP:11032"/>
        <dbReference type="ChEBI" id="CHEBI:29950"/>
        <dbReference type="ChEBI" id="CHEBI:57287"/>
        <dbReference type="ChEBI" id="CHEBI:57379"/>
        <dbReference type="ChEBI" id="CHEBI:74151"/>
        <dbReference type="EC" id="2.3.1.225"/>
    </reaction>
</comment>
<keyword evidence="6 7" id="KW-0012">Acyltransferase</keyword>
<dbReference type="AlphaFoldDB" id="H3GXE4"/>
<evidence type="ECO:0000256" key="7">
    <source>
        <dbReference type="RuleBase" id="RU079119"/>
    </source>
</evidence>
<keyword evidence="2 7" id="KW-0808">Transferase</keyword>
<dbReference type="PANTHER" id="PTHR22883">
    <property type="entry name" value="ZINC FINGER DHHC DOMAIN CONTAINING PROTEIN"/>
    <property type="match status" value="1"/>
</dbReference>
<keyword evidence="11" id="KW-1185">Reference proteome</keyword>
<evidence type="ECO:0000256" key="8">
    <source>
        <dbReference type="SAM" id="MobiDB-lite"/>
    </source>
</evidence>
<dbReference type="eggNOG" id="KOG1311">
    <property type="taxonomic scope" value="Eukaryota"/>
</dbReference>
<dbReference type="Proteomes" id="UP000005238">
    <property type="component" value="Unassembled WGS sequence"/>
</dbReference>
<keyword evidence="3 7" id="KW-0812">Transmembrane</keyword>
<dbReference type="InterPro" id="IPR039859">
    <property type="entry name" value="PFA4/ZDH16/20/ERF2-like"/>
</dbReference>
<dbReference type="GO" id="GO:0005783">
    <property type="term" value="C:endoplasmic reticulum"/>
    <property type="evidence" value="ECO:0000318"/>
    <property type="project" value="GO_Central"/>
</dbReference>
<evidence type="ECO:0000256" key="6">
    <source>
        <dbReference type="ARBA" id="ARBA00023315"/>
    </source>
</evidence>
<evidence type="ECO:0000256" key="2">
    <source>
        <dbReference type="ARBA" id="ARBA00022679"/>
    </source>
</evidence>
<dbReference type="STRING" id="164328.H3GXE4"/>
<dbReference type="GO" id="GO:0006612">
    <property type="term" value="P:protein targeting to membrane"/>
    <property type="evidence" value="ECO:0000318"/>
    <property type="project" value="GO_Central"/>
</dbReference>
<reference evidence="11" key="1">
    <citation type="journal article" date="2006" name="Science">
        <title>Phytophthora genome sequences uncover evolutionary origins and mechanisms of pathogenesis.</title>
        <authorList>
            <person name="Tyler B.M."/>
            <person name="Tripathy S."/>
            <person name="Zhang X."/>
            <person name="Dehal P."/>
            <person name="Jiang R.H."/>
            <person name="Aerts A."/>
            <person name="Arredondo F.D."/>
            <person name="Baxter L."/>
            <person name="Bensasson D."/>
            <person name="Beynon J.L."/>
            <person name="Chapman J."/>
            <person name="Damasceno C.M."/>
            <person name="Dorrance A.E."/>
            <person name="Dou D."/>
            <person name="Dickerman A.W."/>
            <person name="Dubchak I.L."/>
            <person name="Garbelotto M."/>
            <person name="Gijzen M."/>
            <person name="Gordon S.G."/>
            <person name="Govers F."/>
            <person name="Grunwald N.J."/>
            <person name="Huang W."/>
            <person name="Ivors K.L."/>
            <person name="Jones R.W."/>
            <person name="Kamoun S."/>
            <person name="Krampis K."/>
            <person name="Lamour K.H."/>
            <person name="Lee M.K."/>
            <person name="McDonald W.H."/>
            <person name="Medina M."/>
            <person name="Meijer H.J."/>
            <person name="Nordberg E.K."/>
            <person name="Maclean D.J."/>
            <person name="Ospina-Giraldo M.D."/>
            <person name="Morris P.F."/>
            <person name="Phuntumart V."/>
            <person name="Putnam N.H."/>
            <person name="Rash S."/>
            <person name="Rose J.K."/>
            <person name="Sakihama Y."/>
            <person name="Salamov A.A."/>
            <person name="Savidor A."/>
            <person name="Scheuring C.F."/>
            <person name="Smith B.M."/>
            <person name="Sobral B.W."/>
            <person name="Terry A."/>
            <person name="Torto-Alalibo T.A."/>
            <person name="Win J."/>
            <person name="Xu Z."/>
            <person name="Zhang H."/>
            <person name="Grigoriev I.V."/>
            <person name="Rokhsar D.S."/>
            <person name="Boore J.L."/>
        </authorList>
    </citation>
    <scope>NUCLEOTIDE SEQUENCE [LARGE SCALE GENOMIC DNA]</scope>
    <source>
        <strain evidence="11">Pr102</strain>
    </source>
</reference>
<dbReference type="HOGENOM" id="CLU_065280_0_0_1"/>
<dbReference type="GO" id="GO:0019706">
    <property type="term" value="F:protein-cysteine S-palmitoyltransferase activity"/>
    <property type="evidence" value="ECO:0000318"/>
    <property type="project" value="GO_Central"/>
</dbReference>
<feature type="transmembrane region" description="Helical" evidence="7">
    <location>
        <begin position="49"/>
        <end position="73"/>
    </location>
</feature>
<reference evidence="10" key="2">
    <citation type="submission" date="2015-06" db="UniProtKB">
        <authorList>
            <consortium name="EnsemblProtists"/>
        </authorList>
    </citation>
    <scope>IDENTIFICATION</scope>
    <source>
        <strain evidence="10">Pr102</strain>
    </source>
</reference>
<dbReference type="EnsemblProtists" id="Phyra82255">
    <property type="protein sequence ID" value="Phyra82255"/>
    <property type="gene ID" value="Phyra82255"/>
</dbReference>
<protein>
    <recommendedName>
        <fullName evidence="7">Palmitoyltransferase</fullName>
        <ecNumber evidence="7">2.3.1.225</ecNumber>
    </recommendedName>
</protein>
<accession>H3GXE4</accession>
<dbReference type="VEuPathDB" id="FungiDB:KRP23_12503"/>
<dbReference type="InterPro" id="IPR001594">
    <property type="entry name" value="Palmitoyltrfase_DHHC"/>
</dbReference>